<dbReference type="NCBIfam" id="NF045542">
    <property type="entry name" value="Clp_rel_HeadMat"/>
    <property type="match status" value="1"/>
</dbReference>
<dbReference type="RefSeq" id="WP_382221418.1">
    <property type="nucleotide sequence ID" value="NZ_JBHTCA010000004.1"/>
</dbReference>
<dbReference type="Proteomes" id="UP001596501">
    <property type="component" value="Unassembled WGS sequence"/>
</dbReference>
<name>A0ABW2QMW5_9BURK</name>
<sequence>MKKLIQLLRDNAAQERKPLQLVRAEASADATLYIYDVIDAYWGVSAQEVAKSIAGLDASTTLHLRINSPGGDVFEARAIAASIAQFGGKTIAHIDGLAASAATTIASAAQEVEIVDGGFYMIHNAWTFAMGNKHDMRTTADLLDKVDGAIVADYARRTGATTEQVIAWMDAETWFTAQEAVDNKFADRLAPSGQAGTSNASARQFNLAAFDKTPQALLAPQPPQINEGAVRAHNERRLRLLELNA</sequence>
<dbReference type="PANTHER" id="PTHR10381">
    <property type="entry name" value="ATP-DEPENDENT CLP PROTEASE PROTEOLYTIC SUBUNIT"/>
    <property type="match status" value="1"/>
</dbReference>
<dbReference type="GO" id="GO:0006508">
    <property type="term" value="P:proteolysis"/>
    <property type="evidence" value="ECO:0007669"/>
    <property type="project" value="UniProtKB-KW"/>
</dbReference>
<dbReference type="SUPFAM" id="SSF52096">
    <property type="entry name" value="ClpP/crotonase"/>
    <property type="match status" value="1"/>
</dbReference>
<protein>
    <submittedName>
        <fullName evidence="4">Head maturation protease, ClpP-related</fullName>
        <ecNumber evidence="4">3.4.21.-</ecNumber>
    </submittedName>
</protein>
<dbReference type="InterPro" id="IPR029045">
    <property type="entry name" value="ClpP/crotonase-like_dom_sf"/>
</dbReference>
<evidence type="ECO:0000256" key="2">
    <source>
        <dbReference type="ARBA" id="ARBA00022801"/>
    </source>
</evidence>
<keyword evidence="2 4" id="KW-0378">Hydrolase</keyword>
<evidence type="ECO:0000313" key="5">
    <source>
        <dbReference type="Proteomes" id="UP001596501"/>
    </source>
</evidence>
<evidence type="ECO:0000313" key="4">
    <source>
        <dbReference type="EMBL" id="MFC7408720.1"/>
    </source>
</evidence>
<evidence type="ECO:0000256" key="3">
    <source>
        <dbReference type="ARBA" id="ARBA00022825"/>
    </source>
</evidence>
<gene>
    <name evidence="4" type="ORF">ACFQPB_07595</name>
</gene>
<comment type="caution">
    <text evidence="4">The sequence shown here is derived from an EMBL/GenBank/DDBJ whole genome shotgun (WGS) entry which is preliminary data.</text>
</comment>
<dbReference type="GO" id="GO:0008233">
    <property type="term" value="F:peptidase activity"/>
    <property type="evidence" value="ECO:0007669"/>
    <property type="project" value="UniProtKB-KW"/>
</dbReference>
<dbReference type="PANTHER" id="PTHR10381:SF70">
    <property type="entry name" value="ATP-DEPENDENT CLP PROTEASE PROTEOLYTIC SUBUNIT"/>
    <property type="match status" value="1"/>
</dbReference>
<dbReference type="InterPro" id="IPR023562">
    <property type="entry name" value="ClpP/TepA"/>
</dbReference>
<keyword evidence="3" id="KW-0720">Serine protease</keyword>
<dbReference type="EMBL" id="JBHTCA010000004">
    <property type="protein sequence ID" value="MFC7408720.1"/>
    <property type="molecule type" value="Genomic_DNA"/>
</dbReference>
<proteinExistence type="predicted"/>
<organism evidence="4 5">
    <name type="scientific">Hydrogenophaga atypica</name>
    <dbReference type="NCBI Taxonomy" id="249409"/>
    <lineage>
        <taxon>Bacteria</taxon>
        <taxon>Pseudomonadati</taxon>
        <taxon>Pseudomonadota</taxon>
        <taxon>Betaproteobacteria</taxon>
        <taxon>Burkholderiales</taxon>
        <taxon>Comamonadaceae</taxon>
        <taxon>Hydrogenophaga</taxon>
    </lineage>
</organism>
<dbReference type="CDD" id="cd07016">
    <property type="entry name" value="S14_ClpP_1"/>
    <property type="match status" value="1"/>
</dbReference>
<reference evidence="5" key="1">
    <citation type="journal article" date="2019" name="Int. J. Syst. Evol. Microbiol.">
        <title>The Global Catalogue of Microorganisms (GCM) 10K type strain sequencing project: providing services to taxonomists for standard genome sequencing and annotation.</title>
        <authorList>
            <consortium name="The Broad Institute Genomics Platform"/>
            <consortium name="The Broad Institute Genome Sequencing Center for Infectious Disease"/>
            <person name="Wu L."/>
            <person name="Ma J."/>
        </authorList>
    </citation>
    <scope>NUCLEOTIDE SEQUENCE [LARGE SCALE GENOMIC DNA]</scope>
    <source>
        <strain evidence="5">CGMCC 1.12371</strain>
    </source>
</reference>
<evidence type="ECO:0000256" key="1">
    <source>
        <dbReference type="ARBA" id="ARBA00022670"/>
    </source>
</evidence>
<dbReference type="Pfam" id="PF00574">
    <property type="entry name" value="CLP_protease"/>
    <property type="match status" value="1"/>
</dbReference>
<dbReference type="Gene3D" id="3.90.226.10">
    <property type="entry name" value="2-enoyl-CoA Hydratase, Chain A, domain 1"/>
    <property type="match status" value="1"/>
</dbReference>
<keyword evidence="5" id="KW-1185">Reference proteome</keyword>
<keyword evidence="1 4" id="KW-0645">Protease</keyword>
<accession>A0ABW2QMW5</accession>
<dbReference type="EC" id="3.4.21.-" evidence="4"/>